<feature type="domain" description="NurA" evidence="1">
    <location>
        <begin position="73"/>
        <end position="378"/>
    </location>
</feature>
<evidence type="ECO:0000313" key="2">
    <source>
        <dbReference type="EMBL" id="GLQ85675.1"/>
    </source>
</evidence>
<organism evidence="2 3">
    <name type="scientific">Gluconobacter sphaericus NBRC 12467</name>
    <dbReference type="NCBI Taxonomy" id="1307951"/>
    <lineage>
        <taxon>Bacteria</taxon>
        <taxon>Pseudomonadati</taxon>
        <taxon>Pseudomonadota</taxon>
        <taxon>Alphaproteobacteria</taxon>
        <taxon>Acetobacterales</taxon>
        <taxon>Acetobacteraceae</taxon>
        <taxon>Gluconobacter</taxon>
    </lineage>
</organism>
<dbReference type="SMART" id="SM00933">
    <property type="entry name" value="NurA"/>
    <property type="match status" value="1"/>
</dbReference>
<gene>
    <name evidence="2" type="ORF">GCM10007872_25850</name>
</gene>
<evidence type="ECO:0000259" key="1">
    <source>
        <dbReference type="SMART" id="SM00933"/>
    </source>
</evidence>
<reference evidence="3" key="1">
    <citation type="journal article" date="2019" name="Int. J. Syst. Evol. Microbiol.">
        <title>The Global Catalogue of Microorganisms (GCM) 10K type strain sequencing project: providing services to taxonomists for standard genome sequencing and annotation.</title>
        <authorList>
            <consortium name="The Broad Institute Genomics Platform"/>
            <consortium name="The Broad Institute Genome Sequencing Center for Infectious Disease"/>
            <person name="Wu L."/>
            <person name="Ma J."/>
        </authorList>
    </citation>
    <scope>NUCLEOTIDE SEQUENCE [LARGE SCALE GENOMIC DNA]</scope>
    <source>
        <strain evidence="3">NBRC 12467</strain>
    </source>
</reference>
<dbReference type="EMBL" id="BSNZ01000020">
    <property type="protein sequence ID" value="GLQ85675.1"/>
    <property type="molecule type" value="Genomic_DNA"/>
</dbReference>
<dbReference type="Pfam" id="PF09376">
    <property type="entry name" value="NurA"/>
    <property type="match status" value="1"/>
</dbReference>
<evidence type="ECO:0000313" key="3">
    <source>
        <dbReference type="Proteomes" id="UP001156708"/>
    </source>
</evidence>
<comment type="caution">
    <text evidence="2">The sequence shown here is derived from an EMBL/GenBank/DDBJ whole genome shotgun (WGS) entry which is preliminary data.</text>
</comment>
<dbReference type="InterPro" id="IPR018977">
    <property type="entry name" value="NurA_domain"/>
</dbReference>
<sequence>MDIKDRIEARIGQGEFLTNMLLVTQKQSDQTHTDFVHTLSGIAGSVRALLENNDLLRRIDYAPNNYWPKLHGKAFAFVDGGVANIELPSAAPIGIRVGSYVVRPGDASEKREQFNVELSLVDDLFSDSGFLFESDFLDVAKLRDAARMVSEVAAGYRLAKAVGKDRVDAVILHGPLINPVAPYGLEDFPAFGRNACRVLLDDDDWDGDTRERQFVALYLKVLERLRETGVPVVGAVERSIGRDPVFLRRLLDLLQDSKVLKEKDARDLELQILSYGLNDASLLDVVLGDGEYVVPIPVMRQGPESKWPEDWKRTIRDYPNAFTTYIKPSAMVMPFRVEAFENIQMFDDLLALVFHTSRLLPSYGFPVGLDIVDRFAKVPAWLSRGVKGQHQIVLLRRAIESGDPSTIAFAKRVLAAKGRDWLFRPST</sequence>
<keyword evidence="3" id="KW-1185">Reference proteome</keyword>
<accession>A0AA37SI20</accession>
<dbReference type="Proteomes" id="UP001156708">
    <property type="component" value="Unassembled WGS sequence"/>
</dbReference>
<protein>
    <recommendedName>
        <fullName evidence="1">NurA domain-containing protein</fullName>
    </recommendedName>
</protein>
<proteinExistence type="predicted"/>
<dbReference type="AlphaFoldDB" id="A0AA37SI20"/>
<name>A0AA37SI20_9PROT</name>